<name>T1FQ13_HELRO</name>
<dbReference type="HOGENOM" id="CLU_673155_0_0_1"/>
<gene>
    <name evidence="2" type="primary">20210910</name>
    <name evidence="1" type="ORF">HELRODRAFT_188475</name>
</gene>
<dbReference type="AlphaFoldDB" id="T1FQ13"/>
<accession>T1FQ13</accession>
<keyword evidence="3" id="KW-1185">Reference proteome</keyword>
<dbReference type="OrthoDB" id="43122at2759"/>
<sequence length="409" mass="46145">MCSQETSHNVNKNPRLFEMEQQLRNVESALKGAGSKKSTISNDITSLKRSKSVTYVPEDEDSLNNYADNNQSHNIYLETDLDRNITENISTINDSDRHKGNVVNNNNDNLTNHNNINSNITDDISNNINNNSSDLVNKNFVTNHPRPSRLSAFESLKIKIPEKRQQQTMNANHASQSKNYNEQQYNIASDRNVRTNDNLISKSYDMNHNFESTNTSRSVLPYNNNNVNGIKGGGAEPPASSSHIQTRASYIQKVHTVGHHSPELGAEFDENTITKAVLRPPPQVDIPQRYIPDPEDLNNIKNNLNPVQNYFKQQKVEQMKKLLAAQSLQEFNLNELAATNGEDVNERIRLELKEREDILDMKMSLAKQVTEKSRHLAGLNVANVFKTIGGKSSDVGIQSTFSLSFLELR</sequence>
<dbReference type="CTD" id="20210910"/>
<dbReference type="EMBL" id="KB096742">
    <property type="protein sequence ID" value="ESO01785.1"/>
    <property type="molecule type" value="Genomic_DNA"/>
</dbReference>
<reference evidence="1 3" key="2">
    <citation type="journal article" date="2013" name="Nature">
        <title>Insights into bilaterian evolution from three spiralian genomes.</title>
        <authorList>
            <person name="Simakov O."/>
            <person name="Marletaz F."/>
            <person name="Cho S.J."/>
            <person name="Edsinger-Gonzales E."/>
            <person name="Havlak P."/>
            <person name="Hellsten U."/>
            <person name="Kuo D.H."/>
            <person name="Larsson T."/>
            <person name="Lv J."/>
            <person name="Arendt D."/>
            <person name="Savage R."/>
            <person name="Osoegawa K."/>
            <person name="de Jong P."/>
            <person name="Grimwood J."/>
            <person name="Chapman J.A."/>
            <person name="Shapiro H."/>
            <person name="Aerts A."/>
            <person name="Otillar R.P."/>
            <person name="Terry A.Y."/>
            <person name="Boore J.L."/>
            <person name="Grigoriev I.V."/>
            <person name="Lindberg D.R."/>
            <person name="Seaver E.C."/>
            <person name="Weisblat D.A."/>
            <person name="Putnam N.H."/>
            <person name="Rokhsar D.S."/>
        </authorList>
    </citation>
    <scope>NUCLEOTIDE SEQUENCE</scope>
</reference>
<reference evidence="3" key="1">
    <citation type="submission" date="2012-12" db="EMBL/GenBank/DDBJ databases">
        <authorList>
            <person name="Hellsten U."/>
            <person name="Grimwood J."/>
            <person name="Chapman J.A."/>
            <person name="Shapiro H."/>
            <person name="Aerts A."/>
            <person name="Otillar R.P."/>
            <person name="Terry A.Y."/>
            <person name="Boore J.L."/>
            <person name="Simakov O."/>
            <person name="Marletaz F."/>
            <person name="Cho S.-J."/>
            <person name="Edsinger-Gonzales E."/>
            <person name="Havlak P."/>
            <person name="Kuo D.-H."/>
            <person name="Larsson T."/>
            <person name="Lv J."/>
            <person name="Arendt D."/>
            <person name="Savage R."/>
            <person name="Osoegawa K."/>
            <person name="de Jong P."/>
            <person name="Lindberg D.R."/>
            <person name="Seaver E.C."/>
            <person name="Weisblat D.A."/>
            <person name="Putnam N.H."/>
            <person name="Grigoriev I.V."/>
            <person name="Rokhsar D.S."/>
        </authorList>
    </citation>
    <scope>NUCLEOTIDE SEQUENCE</scope>
</reference>
<evidence type="ECO:0000313" key="1">
    <source>
        <dbReference type="EMBL" id="ESO01785.1"/>
    </source>
</evidence>
<dbReference type="GeneID" id="20210910"/>
<reference evidence="2" key="3">
    <citation type="submission" date="2015-06" db="UniProtKB">
        <authorList>
            <consortium name="EnsemblMetazoa"/>
        </authorList>
    </citation>
    <scope>IDENTIFICATION</scope>
</reference>
<proteinExistence type="predicted"/>
<organism evidence="2 3">
    <name type="scientific">Helobdella robusta</name>
    <name type="common">Californian leech</name>
    <dbReference type="NCBI Taxonomy" id="6412"/>
    <lineage>
        <taxon>Eukaryota</taxon>
        <taxon>Metazoa</taxon>
        <taxon>Spiralia</taxon>
        <taxon>Lophotrochozoa</taxon>
        <taxon>Annelida</taxon>
        <taxon>Clitellata</taxon>
        <taxon>Hirudinea</taxon>
        <taxon>Rhynchobdellida</taxon>
        <taxon>Glossiphoniidae</taxon>
        <taxon>Helobdella</taxon>
    </lineage>
</organism>
<evidence type="ECO:0000313" key="3">
    <source>
        <dbReference type="Proteomes" id="UP000015101"/>
    </source>
</evidence>
<dbReference type="RefSeq" id="XP_009019193.1">
    <property type="nucleotide sequence ID" value="XM_009020945.1"/>
</dbReference>
<dbReference type="EnsemblMetazoa" id="HelroT188475">
    <property type="protein sequence ID" value="HelroP188475"/>
    <property type="gene ID" value="HelroG188475"/>
</dbReference>
<dbReference type="EMBL" id="AMQM01000715">
    <property type="status" value="NOT_ANNOTATED_CDS"/>
    <property type="molecule type" value="Genomic_DNA"/>
</dbReference>
<evidence type="ECO:0000313" key="2">
    <source>
        <dbReference type="EnsemblMetazoa" id="HelroP188475"/>
    </source>
</evidence>
<dbReference type="InParanoid" id="T1FQ13"/>
<dbReference type="Proteomes" id="UP000015101">
    <property type="component" value="Unassembled WGS sequence"/>
</dbReference>
<dbReference type="KEGG" id="hro:HELRODRAFT_188475"/>
<protein>
    <submittedName>
        <fullName evidence="1 2">Uncharacterized protein</fullName>
    </submittedName>
</protein>